<evidence type="ECO:0000313" key="1">
    <source>
        <dbReference type="EMBL" id="EMI29144.1"/>
    </source>
</evidence>
<dbReference type="AlphaFoldDB" id="M5SS89"/>
<reference evidence="1 2" key="1">
    <citation type="journal article" date="2013" name="Mar. Genomics">
        <title>Expression of sulfatases in Rhodopirellula baltica and the diversity of sulfatases in the genus Rhodopirellula.</title>
        <authorList>
            <person name="Wegner C.E."/>
            <person name="Richter-Heitmann T."/>
            <person name="Klindworth A."/>
            <person name="Klockow C."/>
            <person name="Richter M."/>
            <person name="Achstetter T."/>
            <person name="Glockner F.O."/>
            <person name="Harder J."/>
        </authorList>
    </citation>
    <scope>NUCLEOTIDE SEQUENCE [LARGE SCALE GENOMIC DNA]</scope>
    <source>
        <strain evidence="1 2">SH398</strain>
    </source>
</reference>
<dbReference type="Proteomes" id="UP000011996">
    <property type="component" value="Unassembled WGS sequence"/>
</dbReference>
<evidence type="ECO:0000313" key="2">
    <source>
        <dbReference type="Proteomes" id="UP000011996"/>
    </source>
</evidence>
<accession>M5SS89</accession>
<protein>
    <submittedName>
        <fullName evidence="1">Uncharacterized protein</fullName>
    </submittedName>
</protein>
<comment type="caution">
    <text evidence="1">The sequence shown here is derived from an EMBL/GenBank/DDBJ whole genome shotgun (WGS) entry which is preliminary data.</text>
</comment>
<proteinExistence type="predicted"/>
<gene>
    <name evidence="1" type="ORF">RESH_00252</name>
</gene>
<dbReference type="PATRIC" id="fig|1263868.3.peg.275"/>
<organism evidence="1 2">
    <name type="scientific">Rhodopirellula europaea SH398</name>
    <dbReference type="NCBI Taxonomy" id="1263868"/>
    <lineage>
        <taxon>Bacteria</taxon>
        <taxon>Pseudomonadati</taxon>
        <taxon>Planctomycetota</taxon>
        <taxon>Planctomycetia</taxon>
        <taxon>Pirellulales</taxon>
        <taxon>Pirellulaceae</taxon>
        <taxon>Rhodopirellula</taxon>
    </lineage>
</organism>
<sequence>MLFQEFDQILPRDPSILRSRNAVAFQTPRIEPFTNSSWGNFTDLGDLSSCEDLHTRCSKTPR</sequence>
<name>M5SS89_9BACT</name>
<dbReference type="EMBL" id="ANOF01000008">
    <property type="protein sequence ID" value="EMI29144.1"/>
    <property type="molecule type" value="Genomic_DNA"/>
</dbReference>
<dbReference type="STRING" id="1263868.RESH_00252"/>